<feature type="signal peptide" evidence="1">
    <location>
        <begin position="1"/>
        <end position="21"/>
    </location>
</feature>
<sequence>MKFYKIASFAFLALLSQAAVAQYDLETKKDVVAANADGTVGFNLVGKREVSEGEISKRFAELLLIPVILVAIKHALPEIIKIASALLEHLPDSGSVSVNATLLAEISAGHEPDLINQIVNQISSNLPQAITTVQQQQGQQQSQKVKRDTIGDIVNEIIAEGEVLVPEVVAFLERVLPEVVDALLRLAPALLGGLA</sequence>
<dbReference type="Proteomes" id="UP000000559">
    <property type="component" value="Chromosome 4"/>
</dbReference>
<evidence type="ECO:0000313" key="2">
    <source>
        <dbReference type="CGD" id="CAL0000198796"/>
    </source>
</evidence>
<evidence type="ECO:0000313" key="4">
    <source>
        <dbReference type="Proteomes" id="UP000000559"/>
    </source>
</evidence>
<evidence type="ECO:0000256" key="1">
    <source>
        <dbReference type="SAM" id="SignalP"/>
    </source>
</evidence>
<proteinExistence type="predicted"/>
<dbReference type="OrthoDB" id="10334707at2759"/>
<reference evidence="3 4" key="3">
    <citation type="journal article" date="2013" name="Genome Biol.">
        <title>Assembly of a phased diploid Candida albicans genome facilitates allele-specific measurements and provides a simple model for repeat and indel structure.</title>
        <authorList>
            <person name="Muzzey D."/>
            <person name="Schwartz K."/>
            <person name="Weissman J.S."/>
            <person name="Sherlock G."/>
        </authorList>
    </citation>
    <scope>NUCLEOTIDE SEQUENCE [LARGE SCALE GENOMIC DNA]</scope>
    <source>
        <strain evidence="4">SC5314 / ATCC MYA-2876</strain>
    </source>
</reference>
<dbReference type="CGD" id="CAL0000198796">
    <property type="gene designation" value="orf19.3375"/>
</dbReference>
<organism evidence="3 4">
    <name type="scientific">Candida albicans (strain SC5314 / ATCC MYA-2876)</name>
    <name type="common">Yeast</name>
    <dbReference type="NCBI Taxonomy" id="237561"/>
    <lineage>
        <taxon>Eukaryota</taxon>
        <taxon>Fungi</taxon>
        <taxon>Dikarya</taxon>
        <taxon>Ascomycota</taxon>
        <taxon>Saccharomycotina</taxon>
        <taxon>Pichiomycetes</taxon>
        <taxon>Debaryomycetaceae</taxon>
        <taxon>Candida/Lodderomyces clade</taxon>
        <taxon>Candida</taxon>
    </lineage>
</organism>
<gene>
    <name evidence="3" type="ordered locus">CAALFM_C403480CA</name>
    <name evidence="2" type="ordered locus">orf19.3375</name>
</gene>
<dbReference type="GeneID" id="3646815"/>
<dbReference type="VEuPathDB" id="FungiDB:C4_03480C_A"/>
<keyword evidence="1" id="KW-0732">Signal</keyword>
<dbReference type="KEGG" id="cal:CAALFM_C403480CA"/>
<dbReference type="EMBL" id="CP017626">
    <property type="protein sequence ID" value="AOW29106.1"/>
    <property type="molecule type" value="Genomic_DNA"/>
</dbReference>
<evidence type="ECO:0000313" key="3">
    <source>
        <dbReference type="EMBL" id="AOW29106.1"/>
    </source>
</evidence>
<dbReference type="InParanoid" id="A0A1D8PLU2"/>
<protein>
    <submittedName>
        <fullName evidence="3">Uncharacterized protein</fullName>
    </submittedName>
</protein>
<name>A0A1D8PLU2_CANAL</name>
<dbReference type="RefSeq" id="XP_711595.1">
    <property type="nucleotide sequence ID" value="XM_706503.2"/>
</dbReference>
<keyword evidence="4" id="KW-1185">Reference proteome</keyword>
<feature type="chain" id="PRO_5009111157" evidence="1">
    <location>
        <begin position="22"/>
        <end position="195"/>
    </location>
</feature>
<accession>A0A1D8PLU2</accession>
<reference evidence="3 4" key="1">
    <citation type="journal article" date="2004" name="Proc. Natl. Acad. Sci. U.S.A.">
        <title>The diploid genome sequence of Candida albicans.</title>
        <authorList>
            <person name="Jones T."/>
            <person name="Federspiel N.A."/>
            <person name="Chibana H."/>
            <person name="Dungan J."/>
            <person name="Kalman S."/>
            <person name="Magee B.B."/>
            <person name="Newport G."/>
            <person name="Thorstenson Y.R."/>
            <person name="Agabian N."/>
            <person name="Magee P.T."/>
            <person name="Davis R.W."/>
            <person name="Scherer S."/>
        </authorList>
    </citation>
    <scope>NUCLEOTIDE SEQUENCE [LARGE SCALE GENOMIC DNA]</scope>
    <source>
        <strain evidence="4">SC5314 / ATCC MYA-2876</strain>
    </source>
</reference>
<reference evidence="3 4" key="2">
    <citation type="journal article" date="2007" name="Genome Biol.">
        <title>Assembly of the Candida albicans genome into sixteen supercontigs aligned on the eight chromosomes.</title>
        <authorList>
            <person name="van het Hoog M."/>
            <person name="Rast T.J."/>
            <person name="Martchenko M."/>
            <person name="Grindle S."/>
            <person name="Dignard D."/>
            <person name="Hogues H."/>
            <person name="Cuomo C."/>
            <person name="Berriman M."/>
            <person name="Scherer S."/>
            <person name="Magee B.B."/>
            <person name="Whiteway M."/>
            <person name="Chibana H."/>
            <person name="Nantel A."/>
            <person name="Magee P.T."/>
        </authorList>
    </citation>
    <scope>GENOME REANNOTATION</scope>
    <source>
        <strain evidence="4">SC5314 / ATCC MYA-2876</strain>
    </source>
</reference>
<dbReference type="AlphaFoldDB" id="A0A1D8PLU2"/>